<keyword evidence="4" id="KW-1185">Reference proteome</keyword>
<organism evidence="3 4">
    <name type="scientific">Bordetella genomosp. 9</name>
    <dbReference type="NCBI Taxonomy" id="1416803"/>
    <lineage>
        <taxon>Bacteria</taxon>
        <taxon>Pseudomonadati</taxon>
        <taxon>Pseudomonadota</taxon>
        <taxon>Betaproteobacteria</taxon>
        <taxon>Burkholderiales</taxon>
        <taxon>Alcaligenaceae</taxon>
        <taxon>Bordetella</taxon>
    </lineage>
</organism>
<sequence>MGHSESDALHARVPAGPAARASRAPGQHALSADERAARDRLQPSLLDRLMDDAPHQREEPRESAMLTHAQLRQVVLRDLRWLLNTVSLESTDDLSAHPHAAASVVNFGVRAMAGKRMSEIDWIDVEDALRRAIAAFEPRILDSSVEVRCVTDTGTLEHHNVLSLEIKGMLWCVPHPQEFLFRTDIDLESGHMDLRDLGGG</sequence>
<evidence type="ECO:0000259" key="2">
    <source>
        <dbReference type="Pfam" id="PF04965"/>
    </source>
</evidence>
<feature type="compositionally biased region" description="Basic and acidic residues" evidence="1">
    <location>
        <begin position="1"/>
        <end position="10"/>
    </location>
</feature>
<reference evidence="3 4" key="1">
    <citation type="submission" date="2017-05" db="EMBL/GenBank/DDBJ databases">
        <title>Complete and WGS of Bordetella genogroups.</title>
        <authorList>
            <person name="Spilker T."/>
            <person name="LiPuma J."/>
        </authorList>
    </citation>
    <scope>NUCLEOTIDE SEQUENCE [LARGE SCALE GENOMIC DNA]</scope>
    <source>
        <strain evidence="3 4">AU17164</strain>
    </source>
</reference>
<dbReference type="NCBIfam" id="TIGR03357">
    <property type="entry name" value="VI_zyme"/>
    <property type="match status" value="1"/>
</dbReference>
<dbReference type="InterPro" id="IPR017737">
    <property type="entry name" value="TssE1-like"/>
</dbReference>
<dbReference type="PANTHER" id="PTHR38595:SF1">
    <property type="entry name" value="TYPE VI SECRETION SYSTEM COMPONENT TSSE1"/>
    <property type="match status" value="1"/>
</dbReference>
<evidence type="ECO:0000313" key="4">
    <source>
        <dbReference type="Proteomes" id="UP000194139"/>
    </source>
</evidence>
<dbReference type="EMBL" id="CP021109">
    <property type="protein sequence ID" value="ARP87823.1"/>
    <property type="molecule type" value="Genomic_DNA"/>
</dbReference>
<feature type="region of interest" description="Disordered" evidence="1">
    <location>
        <begin position="1"/>
        <end position="37"/>
    </location>
</feature>
<proteinExistence type="predicted"/>
<feature type="domain" description="IraD/Gp25-like" evidence="2">
    <location>
        <begin position="70"/>
        <end position="174"/>
    </location>
</feature>
<dbReference type="InterPro" id="IPR053176">
    <property type="entry name" value="T6SS_TssE1-like"/>
</dbReference>
<dbReference type="Pfam" id="PF04965">
    <property type="entry name" value="GPW_gp25"/>
    <property type="match status" value="1"/>
</dbReference>
<dbReference type="PANTHER" id="PTHR38595">
    <property type="entry name" value="CYTOPLASMIC PROTEIN-RELATED"/>
    <property type="match status" value="1"/>
</dbReference>
<evidence type="ECO:0000256" key="1">
    <source>
        <dbReference type="SAM" id="MobiDB-lite"/>
    </source>
</evidence>
<name>A0A1W6Z4W7_9BORD</name>
<gene>
    <name evidence="3" type="ORF">CAL13_17590</name>
</gene>
<dbReference type="Proteomes" id="UP000194139">
    <property type="component" value="Chromosome"/>
</dbReference>
<dbReference type="AlphaFoldDB" id="A0A1W6Z4W7"/>
<evidence type="ECO:0000313" key="3">
    <source>
        <dbReference type="EMBL" id="ARP87823.1"/>
    </source>
</evidence>
<dbReference type="SUPFAM" id="SSF160719">
    <property type="entry name" value="gpW/gp25-like"/>
    <property type="match status" value="1"/>
</dbReference>
<accession>A0A1W6Z4W7</accession>
<dbReference type="InterPro" id="IPR007048">
    <property type="entry name" value="IraD/Gp25-like"/>
</dbReference>
<protein>
    <recommendedName>
        <fullName evidence="2">IraD/Gp25-like domain-containing protein</fullName>
    </recommendedName>
</protein>
<feature type="compositionally biased region" description="Low complexity" evidence="1">
    <location>
        <begin position="11"/>
        <end position="25"/>
    </location>
</feature>
<dbReference type="RefSeq" id="WP_086073092.1">
    <property type="nucleotide sequence ID" value="NZ_CP021109.1"/>
</dbReference>